<accession>A0A8H3J0S1</accession>
<keyword evidence="4" id="KW-1133">Transmembrane helix</keyword>
<proteinExistence type="inferred from homology"/>
<dbReference type="AlphaFoldDB" id="A0A8H3J0S1"/>
<evidence type="ECO:0000256" key="3">
    <source>
        <dbReference type="SAM" id="MobiDB-lite"/>
    </source>
</evidence>
<name>A0A8H3J0S1_9LECA</name>
<evidence type="ECO:0000256" key="4">
    <source>
        <dbReference type="SAM" id="Phobius"/>
    </source>
</evidence>
<dbReference type="Proteomes" id="UP000664521">
    <property type="component" value="Unassembled WGS sequence"/>
</dbReference>
<feature type="transmembrane region" description="Helical" evidence="4">
    <location>
        <begin position="131"/>
        <end position="152"/>
    </location>
</feature>
<sequence>MADEPEVETKGPVHEDSPDRSIKSQDQHEFPEGGARAWGAALGCAGIMFCTFGFANSFGVFQEYYQSHQLHDSTPSAIAWIGSLQVFFLLGGNCFGGPLFDRYGAKIIWPSSALYIFSIFITSACKELYEFILAQGVLAGIAMGMAMAPGVASTGQYFNKKRGAAMGIAVAGSSLGGVIFPIALNKMLNNPNLSFGWTVRIIGFIIVAVMVPSALAIRARLPPRKERFFLLGAFKEPQYVALIFAVWLSILGVFVPIFYIPSYAVSQGMGTELAFYLTAILNAASFFGRVIPGITADKVGRLNMLFFMAVSTGILAMCWQRATSNAAIIVFSAIYGFTSGSIVSLMTACFTQIPKHPGDIGTYLGQALLVVATGALIGPPVSGALVNHYHGFSEVSFFCGAMSLAGGLSVIIVKYTAGKGLLAKT</sequence>
<dbReference type="GO" id="GO:0016020">
    <property type="term" value="C:membrane"/>
    <property type="evidence" value="ECO:0007669"/>
    <property type="project" value="UniProtKB-SubCell"/>
</dbReference>
<organism evidence="6 7">
    <name type="scientific">Heterodermia speciosa</name>
    <dbReference type="NCBI Taxonomy" id="116794"/>
    <lineage>
        <taxon>Eukaryota</taxon>
        <taxon>Fungi</taxon>
        <taxon>Dikarya</taxon>
        <taxon>Ascomycota</taxon>
        <taxon>Pezizomycotina</taxon>
        <taxon>Lecanoromycetes</taxon>
        <taxon>OSLEUM clade</taxon>
        <taxon>Lecanoromycetidae</taxon>
        <taxon>Caliciales</taxon>
        <taxon>Physciaceae</taxon>
        <taxon>Heterodermia</taxon>
    </lineage>
</organism>
<feature type="transmembrane region" description="Helical" evidence="4">
    <location>
        <begin position="107"/>
        <end position="125"/>
    </location>
</feature>
<evidence type="ECO:0000256" key="2">
    <source>
        <dbReference type="ARBA" id="ARBA00006727"/>
    </source>
</evidence>
<dbReference type="OrthoDB" id="6499973at2759"/>
<dbReference type="SUPFAM" id="SSF103473">
    <property type="entry name" value="MFS general substrate transporter"/>
    <property type="match status" value="1"/>
</dbReference>
<comment type="caution">
    <text evidence="6">The sequence shown here is derived from an EMBL/GenBank/DDBJ whole genome shotgun (WGS) entry which is preliminary data.</text>
</comment>
<feature type="domain" description="Major facilitator superfamily (MFS) profile" evidence="5">
    <location>
        <begin position="238"/>
        <end position="425"/>
    </location>
</feature>
<comment type="subcellular location">
    <subcellularLocation>
        <location evidence="1">Membrane</location>
        <topology evidence="1">Multi-pass membrane protein</topology>
    </subcellularLocation>
</comment>
<dbReference type="PROSITE" id="PS50850">
    <property type="entry name" value="MFS"/>
    <property type="match status" value="1"/>
</dbReference>
<evidence type="ECO:0000313" key="7">
    <source>
        <dbReference type="Proteomes" id="UP000664521"/>
    </source>
</evidence>
<feature type="transmembrane region" description="Helical" evidence="4">
    <location>
        <begin position="328"/>
        <end position="351"/>
    </location>
</feature>
<comment type="similarity">
    <text evidence="2">Belongs to the major facilitator superfamily. Monocarboxylate porter (TC 2.A.1.13) family.</text>
</comment>
<protein>
    <recommendedName>
        <fullName evidence="5">Major facilitator superfamily (MFS) profile domain-containing protein</fullName>
    </recommendedName>
</protein>
<dbReference type="InterPro" id="IPR036259">
    <property type="entry name" value="MFS_trans_sf"/>
</dbReference>
<keyword evidence="4" id="KW-0812">Transmembrane</keyword>
<dbReference type="Pfam" id="PF07690">
    <property type="entry name" value="MFS_1"/>
    <property type="match status" value="1"/>
</dbReference>
<feature type="transmembrane region" description="Helical" evidence="4">
    <location>
        <begin position="273"/>
        <end position="292"/>
    </location>
</feature>
<evidence type="ECO:0000256" key="1">
    <source>
        <dbReference type="ARBA" id="ARBA00004141"/>
    </source>
</evidence>
<feature type="transmembrane region" description="Helical" evidence="4">
    <location>
        <begin position="239"/>
        <end position="261"/>
    </location>
</feature>
<feature type="transmembrane region" description="Helical" evidence="4">
    <location>
        <begin position="395"/>
        <end position="417"/>
    </location>
</feature>
<dbReference type="CDD" id="cd17352">
    <property type="entry name" value="MFS_MCT_SLC16"/>
    <property type="match status" value="1"/>
</dbReference>
<dbReference type="GO" id="GO:0022857">
    <property type="term" value="F:transmembrane transporter activity"/>
    <property type="evidence" value="ECO:0007669"/>
    <property type="project" value="InterPro"/>
</dbReference>
<evidence type="ECO:0000313" key="6">
    <source>
        <dbReference type="EMBL" id="CAF9938571.1"/>
    </source>
</evidence>
<feature type="transmembrane region" description="Helical" evidence="4">
    <location>
        <begin position="304"/>
        <end position="322"/>
    </location>
</feature>
<feature type="transmembrane region" description="Helical" evidence="4">
    <location>
        <begin position="37"/>
        <end position="58"/>
    </location>
</feature>
<dbReference type="InterPro" id="IPR011701">
    <property type="entry name" value="MFS"/>
</dbReference>
<dbReference type="InterPro" id="IPR050327">
    <property type="entry name" value="Proton-linked_MCT"/>
</dbReference>
<feature type="transmembrane region" description="Helical" evidence="4">
    <location>
        <begin position="363"/>
        <end position="383"/>
    </location>
</feature>
<keyword evidence="7" id="KW-1185">Reference proteome</keyword>
<feature type="transmembrane region" description="Helical" evidence="4">
    <location>
        <begin position="78"/>
        <end position="100"/>
    </location>
</feature>
<feature type="region of interest" description="Disordered" evidence="3">
    <location>
        <begin position="1"/>
        <end position="28"/>
    </location>
</feature>
<dbReference type="Gene3D" id="1.20.1250.20">
    <property type="entry name" value="MFS general substrate transporter like domains"/>
    <property type="match status" value="2"/>
</dbReference>
<dbReference type="EMBL" id="CAJPDS010000115">
    <property type="protein sequence ID" value="CAF9938571.1"/>
    <property type="molecule type" value="Genomic_DNA"/>
</dbReference>
<feature type="transmembrane region" description="Helical" evidence="4">
    <location>
        <begin position="195"/>
        <end position="218"/>
    </location>
</feature>
<dbReference type="PANTHER" id="PTHR11360:SF281">
    <property type="entry name" value="ASPYRIDONES EFFLUX PROTEIN APDF-RELATED"/>
    <property type="match status" value="1"/>
</dbReference>
<evidence type="ECO:0000259" key="5">
    <source>
        <dbReference type="PROSITE" id="PS50850"/>
    </source>
</evidence>
<gene>
    <name evidence="6" type="ORF">HETSPECPRED_001114</name>
</gene>
<dbReference type="PANTHER" id="PTHR11360">
    <property type="entry name" value="MONOCARBOXYLATE TRANSPORTER"/>
    <property type="match status" value="1"/>
</dbReference>
<reference evidence="6" key="1">
    <citation type="submission" date="2021-03" db="EMBL/GenBank/DDBJ databases">
        <authorList>
            <person name="Tagirdzhanova G."/>
        </authorList>
    </citation>
    <scope>NUCLEOTIDE SEQUENCE</scope>
</reference>
<keyword evidence="4" id="KW-0472">Membrane</keyword>
<feature type="transmembrane region" description="Helical" evidence="4">
    <location>
        <begin position="164"/>
        <end position="183"/>
    </location>
</feature>
<dbReference type="InterPro" id="IPR020846">
    <property type="entry name" value="MFS_dom"/>
</dbReference>
<feature type="compositionally biased region" description="Basic and acidic residues" evidence="3">
    <location>
        <begin position="7"/>
        <end position="28"/>
    </location>
</feature>